<evidence type="ECO:0000313" key="2">
    <source>
        <dbReference type="Proteomes" id="UP000240859"/>
    </source>
</evidence>
<keyword evidence="2" id="KW-1185">Reference proteome</keyword>
<accession>A0ABX5ILL1</accession>
<comment type="caution">
    <text evidence="1">The sequence shown here is derived from an EMBL/GenBank/DDBJ whole genome shotgun (WGS) entry which is preliminary data.</text>
</comment>
<proteinExistence type="predicted"/>
<gene>
    <name evidence="1" type="ORF">BU057_10175</name>
</gene>
<organism evidence="1 2">
    <name type="scientific">Staphylococcus succinus</name>
    <dbReference type="NCBI Taxonomy" id="61015"/>
    <lineage>
        <taxon>Bacteria</taxon>
        <taxon>Bacillati</taxon>
        <taxon>Bacillota</taxon>
        <taxon>Bacilli</taxon>
        <taxon>Bacillales</taxon>
        <taxon>Staphylococcaceae</taxon>
        <taxon>Staphylococcus</taxon>
    </lineage>
</organism>
<reference evidence="1 2" key="1">
    <citation type="journal article" date="2016" name="Front. Microbiol.">
        <title>Comprehensive Phylogenetic Analysis of Bovine Non-aureus Staphylococci Species Based on Whole-Genome Sequencing.</title>
        <authorList>
            <person name="Naushad S."/>
            <person name="Barkema H.W."/>
            <person name="Luby C."/>
            <person name="Condas L.A."/>
            <person name="Nobrega D.B."/>
            <person name="Carson D.A."/>
            <person name="De Buck J."/>
        </authorList>
    </citation>
    <scope>NUCLEOTIDE SEQUENCE [LARGE SCALE GENOMIC DNA]</scope>
    <source>
        <strain evidence="1 2">SNUC 1084</strain>
    </source>
</reference>
<feature type="non-terminal residue" evidence="1">
    <location>
        <position position="1"/>
    </location>
</feature>
<dbReference type="Proteomes" id="UP000240859">
    <property type="component" value="Unassembled WGS sequence"/>
</dbReference>
<name>A0ABX5ILL1_9STAP</name>
<evidence type="ECO:0000313" key="1">
    <source>
        <dbReference type="EMBL" id="PTI67808.1"/>
    </source>
</evidence>
<sequence>AYLMLIFLLNIKVMNQIQGSNSEVTSLYQDIKLLNEQTAVTTRHLDKIVKKVEELN</sequence>
<dbReference type="EMBL" id="PZFR01000074">
    <property type="protein sequence ID" value="PTI67808.1"/>
    <property type="molecule type" value="Genomic_DNA"/>
</dbReference>
<protein>
    <submittedName>
        <fullName evidence="1">ACP synthase</fullName>
    </submittedName>
</protein>